<dbReference type="InterPro" id="IPR047108">
    <property type="entry name" value="Plk4-like_POLO_box_2_sf"/>
</dbReference>
<protein>
    <recommendedName>
        <fullName evidence="4">Serine/threonine-protein kinase PLK4</fullName>
        <ecNumber evidence="3">2.7.11.1</ecNumber>
        <ecNumber evidence="2">2.7.11.21</ecNumber>
    </recommendedName>
    <alternativeName>
        <fullName evidence="13">Polo-like kinase 4</fullName>
    </alternativeName>
</protein>
<dbReference type="eggNOG" id="KOG0575">
    <property type="taxonomic scope" value="Eukaryota"/>
</dbReference>
<dbReference type="GO" id="GO:0004674">
    <property type="term" value="F:protein serine/threonine kinase activity"/>
    <property type="evidence" value="ECO:0007669"/>
    <property type="project" value="UniProtKB-KW"/>
</dbReference>
<dbReference type="PROSITE" id="PS00107">
    <property type="entry name" value="PROTEIN_KINASE_ATP"/>
    <property type="match status" value="1"/>
</dbReference>
<dbReference type="CDD" id="cd13114">
    <property type="entry name" value="POLO_box_Plk4_1"/>
    <property type="match status" value="1"/>
</dbReference>
<comment type="catalytic activity">
    <reaction evidence="15">
        <text>L-seryl-[protein] + ATP = O-phospho-L-seryl-[protein] + ADP + H(+)</text>
        <dbReference type="Rhea" id="RHEA:17989"/>
        <dbReference type="Rhea" id="RHEA-COMP:9863"/>
        <dbReference type="Rhea" id="RHEA-COMP:11604"/>
        <dbReference type="ChEBI" id="CHEBI:15378"/>
        <dbReference type="ChEBI" id="CHEBI:29999"/>
        <dbReference type="ChEBI" id="CHEBI:30616"/>
        <dbReference type="ChEBI" id="CHEBI:83421"/>
        <dbReference type="ChEBI" id="CHEBI:456216"/>
        <dbReference type="EC" id="2.7.11.21"/>
    </reaction>
</comment>
<dbReference type="PROSITE" id="PS50011">
    <property type="entry name" value="PROTEIN_KINASE_DOM"/>
    <property type="match status" value="1"/>
</dbReference>
<dbReference type="Proteomes" id="UP000007875">
    <property type="component" value="Unassembled WGS sequence"/>
</dbReference>
<evidence type="ECO:0000256" key="7">
    <source>
        <dbReference type="ARBA" id="ARBA00022679"/>
    </source>
</evidence>
<evidence type="ECO:0000256" key="14">
    <source>
        <dbReference type="ARBA" id="ARBA00047802"/>
    </source>
</evidence>
<dbReference type="InterPro" id="IPR000719">
    <property type="entry name" value="Prot_kinase_dom"/>
</dbReference>
<dbReference type="Gene3D" id="3.30.1120.130">
    <property type="match status" value="1"/>
</dbReference>
<dbReference type="PROSITE" id="PS51985">
    <property type="entry name" value="CPB2"/>
    <property type="match status" value="1"/>
</dbReference>
<evidence type="ECO:0000259" key="18">
    <source>
        <dbReference type="PROSITE" id="PS50011"/>
    </source>
</evidence>
<evidence type="ECO:0000256" key="2">
    <source>
        <dbReference type="ARBA" id="ARBA00012424"/>
    </source>
</evidence>
<dbReference type="Pfam" id="PF18409">
    <property type="entry name" value="Plk4_PB2"/>
    <property type="match status" value="1"/>
</dbReference>
<keyword evidence="7" id="KW-0808">Transferase</keyword>
<reference evidence="23" key="1">
    <citation type="submission" date="2003-08" db="EMBL/GenBank/DDBJ databases">
        <authorList>
            <person name="Birren B."/>
            <person name="Nusbaum C."/>
            <person name="Abebe A."/>
            <person name="Abouelleil A."/>
            <person name="Adekoya E."/>
            <person name="Ait-zahra M."/>
            <person name="Allen N."/>
            <person name="Allen T."/>
            <person name="An P."/>
            <person name="Anderson M."/>
            <person name="Anderson S."/>
            <person name="Arachchi H."/>
            <person name="Armbruster J."/>
            <person name="Bachantsang P."/>
            <person name="Baldwin J."/>
            <person name="Barry A."/>
            <person name="Bayul T."/>
            <person name="Blitshsteyn B."/>
            <person name="Bloom T."/>
            <person name="Blye J."/>
            <person name="Boguslavskiy L."/>
            <person name="Borowsky M."/>
            <person name="Boukhgalter B."/>
            <person name="Brunache A."/>
            <person name="Butler J."/>
            <person name="Calixte N."/>
            <person name="Calvo S."/>
            <person name="Camarata J."/>
            <person name="Campo K."/>
            <person name="Chang J."/>
            <person name="Cheshatsang Y."/>
            <person name="Citroen M."/>
            <person name="Collymore A."/>
            <person name="Considine T."/>
            <person name="Cook A."/>
            <person name="Cooke P."/>
            <person name="Corum B."/>
            <person name="Cuomo C."/>
            <person name="David R."/>
            <person name="Dawoe T."/>
            <person name="Degray S."/>
            <person name="Dodge S."/>
            <person name="Dooley K."/>
            <person name="Dorje P."/>
            <person name="Dorjee K."/>
            <person name="Dorris L."/>
            <person name="Duffey N."/>
            <person name="Dupes A."/>
            <person name="Elkins T."/>
            <person name="Engels R."/>
            <person name="Erickson J."/>
            <person name="Farina A."/>
            <person name="Faro S."/>
            <person name="Ferreira P."/>
            <person name="Fischer H."/>
            <person name="Fitzgerald M."/>
            <person name="Foley K."/>
            <person name="Gage D."/>
            <person name="Galagan J."/>
            <person name="Gearin G."/>
            <person name="Gnerre S."/>
            <person name="Gnirke A."/>
            <person name="Goyette A."/>
            <person name="Graham J."/>
            <person name="Grandbois E."/>
            <person name="Gyaltsen K."/>
            <person name="Hafez N."/>
            <person name="Hagopian D."/>
            <person name="Hagos B."/>
            <person name="Hall J."/>
            <person name="Hatcher B."/>
            <person name="Heller A."/>
            <person name="Higgins H."/>
            <person name="Honan T."/>
            <person name="Horn A."/>
            <person name="Houde N."/>
            <person name="Hughes L."/>
            <person name="Hulme W."/>
            <person name="Husby E."/>
            <person name="Iliev I."/>
            <person name="Jaffe D."/>
            <person name="Jones C."/>
            <person name="Kamal M."/>
            <person name="Kamat A."/>
            <person name="Kamvysselis M."/>
            <person name="Karlsson E."/>
            <person name="Kells C."/>
            <person name="Kieu A."/>
            <person name="Kisner P."/>
            <person name="Kodira C."/>
            <person name="Kulbokas E."/>
            <person name="Labutti K."/>
            <person name="Lama D."/>
            <person name="Landers T."/>
            <person name="Leger J."/>
            <person name="Levine S."/>
            <person name="Lewis D."/>
            <person name="Lewis T."/>
            <person name="Lindblad-toh K."/>
            <person name="Liu X."/>
            <person name="Lokyitsang T."/>
            <person name="Lokyitsang Y."/>
            <person name="Lucien O."/>
            <person name="Lui A."/>
            <person name="Ma L.J."/>
            <person name="Mabbitt R."/>
            <person name="Macdonald J."/>
            <person name="Maclean C."/>
            <person name="Major J."/>
            <person name="Manning J."/>
            <person name="Marabella R."/>
            <person name="Maru K."/>
            <person name="Matthews C."/>
            <person name="Mauceli E."/>
            <person name="Mccarthy M."/>
            <person name="Mcdonough S."/>
            <person name="Mcghee T."/>
            <person name="Meldrim J."/>
            <person name="Meneus L."/>
            <person name="Mesirov J."/>
            <person name="Mihalev A."/>
            <person name="Mihova T."/>
            <person name="Mikkelsen T."/>
            <person name="Mlenga V."/>
            <person name="Moru K."/>
            <person name="Mozes J."/>
            <person name="Mulrain L."/>
            <person name="Munson G."/>
            <person name="Naylor J."/>
            <person name="Newes C."/>
            <person name="Nguyen C."/>
            <person name="Nguyen N."/>
            <person name="Nguyen T."/>
            <person name="Nicol R."/>
            <person name="Nielsen C."/>
            <person name="Nizzari M."/>
            <person name="Norbu C."/>
            <person name="Norbu N."/>
            <person name="O'donnell P."/>
            <person name="Okoawo O."/>
            <person name="O'leary S."/>
            <person name="Omotosho B."/>
            <person name="O'neill K."/>
            <person name="Osman S."/>
            <person name="Parker S."/>
            <person name="Perrin D."/>
            <person name="Phunkhang P."/>
            <person name="Piqani B."/>
            <person name="Purcell S."/>
            <person name="Rachupka T."/>
            <person name="Ramasamy U."/>
            <person name="Rameau R."/>
            <person name="Ray V."/>
            <person name="Raymond C."/>
            <person name="Retta R."/>
            <person name="Richardson S."/>
            <person name="Rise C."/>
            <person name="Rodriguez J."/>
            <person name="Rogers J."/>
            <person name="Rogov P."/>
            <person name="Rutman M."/>
            <person name="Schupbach R."/>
            <person name="Seaman C."/>
            <person name="Settipalli S."/>
            <person name="Sharpe T."/>
            <person name="Sheridan J."/>
            <person name="Sherpa N."/>
            <person name="Shi J."/>
            <person name="Smirnov S."/>
            <person name="Smith C."/>
            <person name="Sougnez C."/>
            <person name="Spencer B."/>
            <person name="Stalker J."/>
            <person name="Stange-thomann N."/>
            <person name="Stavropoulos S."/>
            <person name="Stetson K."/>
            <person name="Stone C."/>
            <person name="Stone S."/>
            <person name="Stubbs M."/>
            <person name="Talamas J."/>
            <person name="Tchuinga P."/>
            <person name="Tenzing P."/>
            <person name="Tesfaye S."/>
            <person name="Theodore J."/>
            <person name="Thoulutsang Y."/>
            <person name="Topham K."/>
            <person name="Towey S."/>
            <person name="Tsamla T."/>
            <person name="Tsomo N."/>
            <person name="Vallee D."/>
            <person name="Vassiliev H."/>
            <person name="Venkataraman V."/>
            <person name="Vinson J."/>
            <person name="Vo A."/>
            <person name="Wade C."/>
            <person name="Wang S."/>
            <person name="Wangchuk T."/>
            <person name="Wangdi T."/>
            <person name="Whittaker C."/>
            <person name="Wilkinson J."/>
            <person name="Wu Y."/>
            <person name="Wyman D."/>
            <person name="Yadav S."/>
            <person name="Yang S."/>
            <person name="Yang X."/>
            <person name="Yeager S."/>
            <person name="Yee E."/>
            <person name="Young G."/>
            <person name="Zainoun J."/>
            <person name="Zembeck L."/>
            <person name="Zimmer A."/>
            <person name="Zody M."/>
            <person name="Lander E."/>
        </authorList>
    </citation>
    <scope>NUCLEOTIDE SEQUENCE [LARGE SCALE GENOMIC DNA]</scope>
</reference>
<dbReference type="FunFam" id="2.40.50.930:FF:000001">
    <property type="entry name" value="Serine/threonine-protein kinase PLK4"/>
    <property type="match status" value="1"/>
</dbReference>
<dbReference type="GO" id="GO:0005634">
    <property type="term" value="C:nucleus"/>
    <property type="evidence" value="ECO:0007669"/>
    <property type="project" value="TreeGrafter"/>
</dbReference>
<dbReference type="InterPro" id="IPR008266">
    <property type="entry name" value="Tyr_kinase_AS"/>
</dbReference>
<dbReference type="PROSITE" id="PS00109">
    <property type="entry name" value="PROTEIN_KINASE_TYR"/>
    <property type="match status" value="1"/>
</dbReference>
<dbReference type="Gene3D" id="3.30.1120.120">
    <property type="match status" value="1"/>
</dbReference>
<evidence type="ECO:0000256" key="5">
    <source>
        <dbReference type="ARBA" id="ARBA00022490"/>
    </source>
</evidence>
<dbReference type="InParanoid" id="H2Z6T1"/>
<keyword evidence="8 16" id="KW-0547">Nucleotide-binding</keyword>
<evidence type="ECO:0000256" key="9">
    <source>
        <dbReference type="ARBA" id="ARBA00022777"/>
    </source>
</evidence>
<dbReference type="GeneTree" id="ENSGT00940000156316"/>
<feature type="compositionally biased region" description="Basic and acidic residues" evidence="17">
    <location>
        <begin position="357"/>
        <end position="373"/>
    </location>
</feature>
<dbReference type="STRING" id="51511.ENSCSAVP00000013293"/>
<dbReference type="Pfam" id="PF00069">
    <property type="entry name" value="Pkinase"/>
    <property type="match status" value="1"/>
</dbReference>
<feature type="compositionally biased region" description="Low complexity" evidence="17">
    <location>
        <begin position="411"/>
        <end position="421"/>
    </location>
</feature>
<keyword evidence="12" id="KW-0206">Cytoskeleton</keyword>
<evidence type="ECO:0000256" key="1">
    <source>
        <dbReference type="ARBA" id="ARBA00004114"/>
    </source>
</evidence>
<comment type="subcellular location">
    <subcellularLocation>
        <location evidence="1">Cytoplasm</location>
        <location evidence="1">Cytoskeleton</location>
        <location evidence="1">Microtubule organizing center</location>
        <location evidence="1">Centrosome</location>
        <location evidence="1">Centriole</location>
    </subcellularLocation>
</comment>
<dbReference type="InterPro" id="IPR033696">
    <property type="entry name" value="POLO_box_Plk4_C"/>
</dbReference>
<dbReference type="EC" id="2.7.11.1" evidence="3"/>
<name>H2Z6T1_CIOSA</name>
<feature type="domain" description="Protein kinase" evidence="18">
    <location>
        <begin position="12"/>
        <end position="266"/>
    </location>
</feature>
<dbReference type="CDD" id="cd13116">
    <property type="entry name" value="POLO_box_Plk4_3"/>
    <property type="match status" value="1"/>
</dbReference>
<dbReference type="InterPro" id="IPR033698">
    <property type="entry name" value="POLO_box_Plk4_2"/>
</dbReference>
<evidence type="ECO:0000256" key="15">
    <source>
        <dbReference type="ARBA" id="ARBA00048347"/>
    </source>
</evidence>
<dbReference type="SUPFAM" id="SSF82615">
    <property type="entry name" value="Polo-box domain"/>
    <property type="match status" value="1"/>
</dbReference>
<evidence type="ECO:0000256" key="4">
    <source>
        <dbReference type="ARBA" id="ARBA00020245"/>
    </source>
</evidence>
<dbReference type="Pfam" id="PF18190">
    <property type="entry name" value="Plk4_PB1"/>
    <property type="match status" value="1"/>
</dbReference>
<dbReference type="PANTHER" id="PTHR24345">
    <property type="entry name" value="SERINE/THREONINE-PROTEIN KINASE PLK"/>
    <property type="match status" value="1"/>
</dbReference>
<feature type="domain" description="Cryptic POLO box 2 (CPB2)" evidence="21">
    <location>
        <begin position="694"/>
        <end position="819"/>
    </location>
</feature>
<keyword evidence="23" id="KW-1185">Reference proteome</keyword>
<feature type="compositionally biased region" description="Polar residues" evidence="17">
    <location>
        <begin position="488"/>
        <end position="503"/>
    </location>
</feature>
<dbReference type="SUPFAM" id="SSF56112">
    <property type="entry name" value="Protein kinase-like (PK-like)"/>
    <property type="match status" value="1"/>
</dbReference>
<keyword evidence="10 16" id="KW-0067">ATP-binding</keyword>
<dbReference type="PROSITE" id="PS50078">
    <property type="entry name" value="POLO_BOX"/>
    <property type="match status" value="1"/>
</dbReference>
<evidence type="ECO:0000259" key="21">
    <source>
        <dbReference type="PROSITE" id="PS51985"/>
    </source>
</evidence>
<comment type="catalytic activity">
    <reaction evidence="14">
        <text>L-threonyl-[protein] + ATP = O-phospho-L-threonyl-[protein] + ADP + H(+)</text>
        <dbReference type="Rhea" id="RHEA:46608"/>
        <dbReference type="Rhea" id="RHEA-COMP:11060"/>
        <dbReference type="Rhea" id="RHEA-COMP:11605"/>
        <dbReference type="ChEBI" id="CHEBI:15378"/>
        <dbReference type="ChEBI" id="CHEBI:30013"/>
        <dbReference type="ChEBI" id="CHEBI:30616"/>
        <dbReference type="ChEBI" id="CHEBI:61977"/>
        <dbReference type="ChEBI" id="CHEBI:456216"/>
        <dbReference type="EC" id="2.7.11.21"/>
    </reaction>
</comment>
<feature type="region of interest" description="Disordered" evidence="17">
    <location>
        <begin position="285"/>
        <end position="585"/>
    </location>
</feature>
<dbReference type="InterPro" id="IPR011009">
    <property type="entry name" value="Kinase-like_dom_sf"/>
</dbReference>
<evidence type="ECO:0000313" key="23">
    <source>
        <dbReference type="Proteomes" id="UP000007875"/>
    </source>
</evidence>
<dbReference type="Gene3D" id="1.10.510.10">
    <property type="entry name" value="Transferase(Phosphotransferase) domain 1"/>
    <property type="match status" value="1"/>
</dbReference>
<feature type="domain" description="Cryptic POLO box 1 (CPB1)" evidence="20">
    <location>
        <begin position="578"/>
        <end position="693"/>
    </location>
</feature>
<feature type="domain" description="POLO box" evidence="19">
    <location>
        <begin position="891"/>
        <end position="969"/>
    </location>
</feature>
<evidence type="ECO:0000256" key="16">
    <source>
        <dbReference type="PROSITE-ProRule" id="PRU10141"/>
    </source>
</evidence>
<feature type="compositionally biased region" description="Polar residues" evidence="17">
    <location>
        <begin position="285"/>
        <end position="307"/>
    </location>
</feature>
<accession>H2Z6T1</accession>
<dbReference type="InterPro" id="IPR033699">
    <property type="entry name" value="POLO_box_Plk4_1"/>
</dbReference>
<evidence type="ECO:0000256" key="17">
    <source>
        <dbReference type="SAM" id="MobiDB-lite"/>
    </source>
</evidence>
<feature type="compositionally biased region" description="Polar residues" evidence="17">
    <location>
        <begin position="454"/>
        <end position="464"/>
    </location>
</feature>
<evidence type="ECO:0000256" key="13">
    <source>
        <dbReference type="ARBA" id="ARBA00030332"/>
    </source>
</evidence>
<dbReference type="FunCoup" id="H2Z6T1">
    <property type="interactions" value="5"/>
</dbReference>
<feature type="region of interest" description="Disordered" evidence="17">
    <location>
        <begin position="644"/>
        <end position="664"/>
    </location>
</feature>
<evidence type="ECO:0000256" key="11">
    <source>
        <dbReference type="ARBA" id="ARBA00022843"/>
    </source>
</evidence>
<feature type="binding site" evidence="16">
    <location>
        <position position="41"/>
    </location>
    <ligand>
        <name>ATP</name>
        <dbReference type="ChEBI" id="CHEBI:30616"/>
    </ligand>
</feature>
<evidence type="ECO:0000256" key="12">
    <source>
        <dbReference type="ARBA" id="ARBA00023212"/>
    </source>
</evidence>
<keyword evidence="6" id="KW-0723">Serine/threonine-protein kinase</keyword>
<dbReference type="FunFam" id="3.30.200.20:FF:000042">
    <property type="entry name" value="Aurora kinase A"/>
    <property type="match status" value="1"/>
</dbReference>
<dbReference type="GO" id="GO:0005524">
    <property type="term" value="F:ATP binding"/>
    <property type="evidence" value="ECO:0007669"/>
    <property type="project" value="UniProtKB-UniRule"/>
</dbReference>
<evidence type="ECO:0000259" key="19">
    <source>
        <dbReference type="PROSITE" id="PS50078"/>
    </source>
</evidence>
<feature type="compositionally biased region" description="Basic and acidic residues" evidence="17">
    <location>
        <begin position="382"/>
        <end position="396"/>
    </location>
</feature>
<dbReference type="InterPro" id="IPR017441">
    <property type="entry name" value="Protein_kinase_ATP_BS"/>
</dbReference>
<evidence type="ECO:0000256" key="8">
    <source>
        <dbReference type="ARBA" id="ARBA00022741"/>
    </source>
</evidence>
<dbReference type="Ensembl" id="ENSCSAVT00000013443.1">
    <property type="protein sequence ID" value="ENSCSAVP00000013293.1"/>
    <property type="gene ID" value="ENSCSAVG00000007801.1"/>
</dbReference>
<dbReference type="InterPro" id="IPR046437">
    <property type="entry name" value="Ser_Thr-PK_POLO_box_1_sf"/>
</dbReference>
<feature type="compositionally biased region" description="Basic and acidic residues" evidence="17">
    <location>
        <begin position="472"/>
        <end position="487"/>
    </location>
</feature>
<dbReference type="GO" id="GO:0005814">
    <property type="term" value="C:centriole"/>
    <property type="evidence" value="ECO:0007669"/>
    <property type="project" value="UniProtKB-SubCell"/>
</dbReference>
<evidence type="ECO:0000313" key="22">
    <source>
        <dbReference type="Ensembl" id="ENSCSAVP00000013293.1"/>
    </source>
</evidence>
<keyword evidence="5" id="KW-0963">Cytoplasm</keyword>
<keyword evidence="9" id="KW-0418">Kinase</keyword>
<dbReference type="Gene3D" id="2.40.50.930">
    <property type="match status" value="1"/>
</dbReference>
<dbReference type="EC" id="2.7.11.21" evidence="2"/>
<evidence type="ECO:0000259" key="20">
    <source>
        <dbReference type="PROSITE" id="PS51984"/>
    </source>
</evidence>
<evidence type="ECO:0000256" key="3">
    <source>
        <dbReference type="ARBA" id="ARBA00012513"/>
    </source>
</evidence>
<feature type="region of interest" description="Disordered" evidence="17">
    <location>
        <begin position="796"/>
        <end position="869"/>
    </location>
</feature>
<feature type="compositionally biased region" description="Basic and acidic residues" evidence="17">
    <location>
        <begin position="504"/>
        <end position="523"/>
    </location>
</feature>
<dbReference type="PANTHER" id="PTHR24345:SF91">
    <property type="entry name" value="SERINE_THREONINE-PROTEIN KINASE PLK4"/>
    <property type="match status" value="1"/>
</dbReference>
<dbReference type="FunFam" id="1.10.510.10:FF:000576">
    <property type="entry name" value="Serine/threonine-protein kinase PLK4"/>
    <property type="match status" value="1"/>
</dbReference>
<dbReference type="AlphaFoldDB" id="H2Z6T1"/>
<dbReference type="InterPro" id="IPR000959">
    <property type="entry name" value="POLO_box_dom"/>
</dbReference>
<feature type="compositionally biased region" description="Pro residues" evidence="17">
    <location>
        <begin position="820"/>
        <end position="835"/>
    </location>
</feature>
<reference evidence="22" key="2">
    <citation type="submission" date="2025-08" db="UniProtKB">
        <authorList>
            <consortium name="Ensembl"/>
        </authorList>
    </citation>
    <scope>IDENTIFICATION</scope>
</reference>
<keyword evidence="11" id="KW-0832">Ubl conjugation</keyword>
<proteinExistence type="predicted"/>
<reference evidence="22" key="3">
    <citation type="submission" date="2025-09" db="UniProtKB">
        <authorList>
            <consortium name="Ensembl"/>
        </authorList>
    </citation>
    <scope>IDENTIFICATION</scope>
</reference>
<feature type="compositionally biased region" description="Polar residues" evidence="17">
    <location>
        <begin position="531"/>
        <end position="554"/>
    </location>
</feature>
<organism evidence="22 23">
    <name type="scientific">Ciona savignyi</name>
    <name type="common">Pacific transparent sea squirt</name>
    <dbReference type="NCBI Taxonomy" id="51511"/>
    <lineage>
        <taxon>Eukaryota</taxon>
        <taxon>Metazoa</taxon>
        <taxon>Chordata</taxon>
        <taxon>Tunicata</taxon>
        <taxon>Ascidiacea</taxon>
        <taxon>Phlebobranchia</taxon>
        <taxon>Cionidae</taxon>
        <taxon>Ciona</taxon>
    </lineage>
</organism>
<dbReference type="PROSITE" id="PS51984">
    <property type="entry name" value="CPB1"/>
    <property type="match status" value="1"/>
</dbReference>
<evidence type="ECO:0000256" key="10">
    <source>
        <dbReference type="ARBA" id="ARBA00022840"/>
    </source>
</evidence>
<evidence type="ECO:0000256" key="6">
    <source>
        <dbReference type="ARBA" id="ARBA00022527"/>
    </source>
</evidence>
<sequence>QMPPYGSSIADYEVLNLIGRGAFACVYRARCRQTSRNVAIKMIDKRSMRKSGMVSRVRSEVEIHAQLKHPSILELHHCFEDADHVYLILELCMKGELNRYLKSQGNTLSEIQVRKFMVQIVEGMLYLHAHGILHRDITLANMLLDDEQHIKIADFGLATRLALPTDKHFTMCGTPNFISPEIATRSAHGLESDVWSLGCMLYTFLVGVPPFDTDAVKSTLKNRVVLGNFTVPEDVSEQASDLIRKLLKMDPNDRISLSAVLDHPFMVCKPGLKCREASVDSGHATMTTTSTNNYSRQGTLHHQPSFTESRRQPPRTRPLVALPPHKLEPVLDDDSTCDEPERRDVDCVKSGFGRTENSGDARRQWASRARDMPGNRPPMWRQSDERSEHEMRHQHGDGPPWQRMESFSSEPLPSKPRSCKPSSRHERFPGKSRSNLSESIMDSVDESQRHHPRTYNNYPTSSTRGRPPARHRTPDTDEYKSSKHDSHSSAGTGQRETTSYDKYNSSHDQRSMHKDRAMDYFPKHDRRRNNDASCTGESTQQQTREPTKPMQSVVSKPPKPRQHSVHSHASSATKRSDAKPRELPSINTRRLRIIRQKAKNSMVSILSSGEVCLEIVNSKTGSDIVTEVLRVSCDGTSIKVYPPSSTSQHGCMLSKRPPEPPPTTVTYEKTNLPDKYHNKYKYLARFVQLVRSKTPKVTLFTQQAKCMLMENAPDPDLEASFYNGSKVQQSKGKTLIIDAVGKLTTLDNRVVQRFPLDDGCEEISKLSPEHRNMLNHALTSRQKALDIESAISVAEENGDNDSSYFPITLTADPGEASRPPRSPPPPPPAQPPPSTLPSRCYPTAMSRSRTGGKPPSIPSPKQDRTRGNSPQQLKLNILLCHTFAPLADIDQISKSLDVPGVGRASHLCTGDIWVVYQDGSQILMQSATTTVVYANSSGRKEKFGQSARLPDYVKEKLSSLPSIVEMLVHAARDSPVYN</sequence>